<protein>
    <recommendedName>
        <fullName evidence="2">3-hydroxyisobutyryl-CoA hydrolase</fullName>
        <ecNumber evidence="2">3.1.2.4</ecNumber>
    </recommendedName>
</protein>
<evidence type="ECO:0000256" key="1">
    <source>
        <dbReference type="ARBA" id="ARBA00001709"/>
    </source>
</evidence>
<dbReference type="AlphaFoldDB" id="A0A3G8M7J0"/>
<accession>A0A3G8M7J0</accession>
<evidence type="ECO:0000313" key="6">
    <source>
        <dbReference type="Proteomes" id="UP000273982"/>
    </source>
</evidence>
<evidence type="ECO:0000313" key="5">
    <source>
        <dbReference type="EMBL" id="AZG77255.1"/>
    </source>
</evidence>
<dbReference type="InterPro" id="IPR045004">
    <property type="entry name" value="ECH_dom"/>
</dbReference>
<evidence type="ECO:0000256" key="2">
    <source>
        <dbReference type="ARBA" id="ARBA00011915"/>
    </source>
</evidence>
<keyword evidence="3" id="KW-0378">Hydrolase</keyword>
<dbReference type="NCBIfam" id="NF004127">
    <property type="entry name" value="PRK05617.1"/>
    <property type="match status" value="1"/>
</dbReference>
<dbReference type="GO" id="GO:0016853">
    <property type="term" value="F:isomerase activity"/>
    <property type="evidence" value="ECO:0007669"/>
    <property type="project" value="UniProtKB-KW"/>
</dbReference>
<gene>
    <name evidence="5" type="ORF">EHO51_11175</name>
</gene>
<feature type="domain" description="Enoyl-CoA hydratase/isomerase" evidence="4">
    <location>
        <begin position="12"/>
        <end position="333"/>
    </location>
</feature>
<dbReference type="EC" id="3.1.2.4" evidence="2"/>
<dbReference type="Proteomes" id="UP000273982">
    <property type="component" value="Chromosome"/>
</dbReference>
<keyword evidence="5" id="KW-0413">Isomerase</keyword>
<sequence>MDLIASREGRLGRILLNRPQALNTLTLPMVREFRRALDDFGGDASICAVLVTGAGDRGLCAGGDVRILYELEPAQKRLFADFWREEYELNARIASFPKPYVVIMDGVVMGGGVGISAHGNRRVVTERSRVAMPEVGIGFFPDVGATWLLSRAREIGAYLALSATSVAAADAIEAGLADVLIHAEDISPLIDALATIGAAEDVDVALRRLARHPGNGRLSLHRPLLAAATAHDQVDDIIAAFEREGSEFSLRAAEDISAKSPTALKVTRALLLRAAGAPDVETCLTNEFEAACRMLATHDLYEGIRAAIIDKDRRPKWSPDRLDAVSDETVEDILAGDDTPLPAFKSWDSTPYSAWRG</sequence>
<comment type="catalytic activity">
    <reaction evidence="1">
        <text>3-hydroxy-2-methylpropanoyl-CoA + H2O = 3-hydroxy-2-methylpropanoate + CoA + H(+)</text>
        <dbReference type="Rhea" id="RHEA:20888"/>
        <dbReference type="ChEBI" id="CHEBI:11805"/>
        <dbReference type="ChEBI" id="CHEBI:15377"/>
        <dbReference type="ChEBI" id="CHEBI:15378"/>
        <dbReference type="ChEBI" id="CHEBI:57287"/>
        <dbReference type="ChEBI" id="CHEBI:57340"/>
        <dbReference type="EC" id="3.1.2.4"/>
    </reaction>
</comment>
<dbReference type="GO" id="GO:0005829">
    <property type="term" value="C:cytosol"/>
    <property type="evidence" value="ECO:0007669"/>
    <property type="project" value="TreeGrafter"/>
</dbReference>
<dbReference type="EMBL" id="CP034086">
    <property type="protein sequence ID" value="AZG77255.1"/>
    <property type="molecule type" value="Genomic_DNA"/>
</dbReference>
<dbReference type="InterPro" id="IPR029045">
    <property type="entry name" value="ClpP/crotonase-like_dom_sf"/>
</dbReference>
<evidence type="ECO:0000259" key="4">
    <source>
        <dbReference type="Pfam" id="PF16113"/>
    </source>
</evidence>
<dbReference type="Gene3D" id="3.90.226.10">
    <property type="entry name" value="2-enoyl-CoA Hydratase, Chain A, domain 1"/>
    <property type="match status" value="1"/>
</dbReference>
<reference evidence="5 6" key="1">
    <citation type="submission" date="2018-11" db="EMBL/GenBank/DDBJ databases">
        <title>Genome squencing of methanotrophic bacteria isolated from alkaline groundwater in Korea.</title>
        <authorList>
            <person name="Nguyen L.N."/>
        </authorList>
    </citation>
    <scope>NUCLEOTIDE SEQUENCE [LARGE SCALE GENOMIC DNA]</scope>
    <source>
        <strain evidence="5 6">GW6</strain>
    </source>
</reference>
<dbReference type="RefSeq" id="WP_124738967.1">
    <property type="nucleotide sequence ID" value="NZ_CP034086.1"/>
</dbReference>
<dbReference type="Pfam" id="PF16113">
    <property type="entry name" value="ECH_2"/>
    <property type="match status" value="1"/>
</dbReference>
<name>A0A3G8M7J0_9HYPH</name>
<dbReference type="SUPFAM" id="SSF52096">
    <property type="entry name" value="ClpP/crotonase"/>
    <property type="match status" value="1"/>
</dbReference>
<evidence type="ECO:0000256" key="3">
    <source>
        <dbReference type="ARBA" id="ARBA00022801"/>
    </source>
</evidence>
<dbReference type="KEGG" id="mros:EHO51_11175"/>
<proteinExistence type="predicted"/>
<dbReference type="InterPro" id="IPR032259">
    <property type="entry name" value="HIBYL-CoA-H"/>
</dbReference>
<organism evidence="5 6">
    <name type="scientific">Methylocystis rosea</name>
    <dbReference type="NCBI Taxonomy" id="173366"/>
    <lineage>
        <taxon>Bacteria</taxon>
        <taxon>Pseudomonadati</taxon>
        <taxon>Pseudomonadota</taxon>
        <taxon>Alphaproteobacteria</taxon>
        <taxon>Hyphomicrobiales</taxon>
        <taxon>Methylocystaceae</taxon>
        <taxon>Methylocystis</taxon>
    </lineage>
</organism>
<dbReference type="GO" id="GO:0006574">
    <property type="term" value="P:L-valine catabolic process"/>
    <property type="evidence" value="ECO:0007669"/>
    <property type="project" value="TreeGrafter"/>
</dbReference>
<dbReference type="PANTHER" id="PTHR43176:SF3">
    <property type="entry name" value="3-HYDROXYISOBUTYRYL-COA HYDROLASE, MITOCHONDRIAL"/>
    <property type="match status" value="1"/>
</dbReference>
<dbReference type="PANTHER" id="PTHR43176">
    <property type="entry name" value="3-HYDROXYISOBUTYRYL-COA HYDROLASE-RELATED"/>
    <property type="match status" value="1"/>
</dbReference>
<dbReference type="GO" id="GO:0003860">
    <property type="term" value="F:3-hydroxyisobutyryl-CoA hydrolase activity"/>
    <property type="evidence" value="ECO:0007669"/>
    <property type="project" value="UniProtKB-EC"/>
</dbReference>
<dbReference type="CDD" id="cd06558">
    <property type="entry name" value="crotonase-like"/>
    <property type="match status" value="1"/>
</dbReference>